<dbReference type="AlphaFoldDB" id="A0A7Y9DJ93"/>
<evidence type="ECO:0000259" key="3">
    <source>
        <dbReference type="Pfam" id="PF01156"/>
    </source>
</evidence>
<dbReference type="PANTHER" id="PTHR12304">
    <property type="entry name" value="INOSINE-URIDINE PREFERRING NUCLEOSIDE HYDROLASE"/>
    <property type="match status" value="1"/>
</dbReference>
<dbReference type="GO" id="GO:0005829">
    <property type="term" value="C:cytosol"/>
    <property type="evidence" value="ECO:0007669"/>
    <property type="project" value="TreeGrafter"/>
</dbReference>
<proteinExistence type="predicted"/>
<keyword evidence="5" id="KW-1185">Reference proteome</keyword>
<dbReference type="Pfam" id="PF01156">
    <property type="entry name" value="IU_nuc_hydro"/>
    <property type="match status" value="1"/>
</dbReference>
<gene>
    <name evidence="4" type="ORF">BJ968_000012</name>
</gene>
<sequence>MSETPERRQVIVDTDTGLDDALALLHLAGSPRADIAAVTTVYGNCHVEDSLRNAAHVLRLAGLGDVPLSKGAAGPLQGEAHIAGYVHGHDGLGDLGFDRPDPATTQRTAAQQIVALADEAPGRYDVLALGPLTNLALALREDPELLFKVRSVTIMGGSGPYQPLGRSLMIDANIQNDGDAAHALFSAARPADDTVTMVGVDVTGTVVLDEAMTSSLRHSGTAWGTFAADVLDAYYRFYVHEWGRRVAPVHDPLAAAVLVHPELVTRRVSAPAAVTSNGFATRARLLELPDGTPPALPREIALAPATAVTDVDREAFLAEFVGGLAAGTAR</sequence>
<dbReference type="EMBL" id="JACCBB010000001">
    <property type="protein sequence ID" value="NYD20472.1"/>
    <property type="molecule type" value="Genomic_DNA"/>
</dbReference>
<dbReference type="InterPro" id="IPR001910">
    <property type="entry name" value="Inosine/uridine_hydrolase_dom"/>
</dbReference>
<dbReference type="GO" id="GO:0008477">
    <property type="term" value="F:purine nucleosidase activity"/>
    <property type="evidence" value="ECO:0007669"/>
    <property type="project" value="TreeGrafter"/>
</dbReference>
<evidence type="ECO:0000313" key="5">
    <source>
        <dbReference type="Proteomes" id="UP000521922"/>
    </source>
</evidence>
<feature type="domain" description="Inosine/uridine-preferring nucleoside hydrolase" evidence="3">
    <location>
        <begin position="10"/>
        <end position="317"/>
    </location>
</feature>
<dbReference type="InterPro" id="IPR036452">
    <property type="entry name" value="Ribo_hydro-like"/>
</dbReference>
<organism evidence="4 5">
    <name type="scientific">Kineococcus aurantiacus</name>
    <dbReference type="NCBI Taxonomy" id="37633"/>
    <lineage>
        <taxon>Bacteria</taxon>
        <taxon>Bacillati</taxon>
        <taxon>Actinomycetota</taxon>
        <taxon>Actinomycetes</taxon>
        <taxon>Kineosporiales</taxon>
        <taxon>Kineosporiaceae</taxon>
        <taxon>Kineococcus</taxon>
    </lineage>
</organism>
<keyword evidence="2" id="KW-0326">Glycosidase</keyword>
<reference evidence="4 5" key="1">
    <citation type="submission" date="2020-07" db="EMBL/GenBank/DDBJ databases">
        <title>Sequencing the genomes of 1000 actinobacteria strains.</title>
        <authorList>
            <person name="Klenk H.-P."/>
        </authorList>
    </citation>
    <scope>NUCLEOTIDE SEQUENCE [LARGE SCALE GENOMIC DNA]</scope>
    <source>
        <strain evidence="4 5">DSM 7487</strain>
    </source>
</reference>
<dbReference type="RefSeq" id="WP_179748126.1">
    <property type="nucleotide sequence ID" value="NZ_BAAAGN010000002.1"/>
</dbReference>
<dbReference type="SUPFAM" id="SSF53590">
    <property type="entry name" value="Nucleoside hydrolase"/>
    <property type="match status" value="1"/>
</dbReference>
<keyword evidence="1 4" id="KW-0378">Hydrolase</keyword>
<accession>A0A7Y9DJ93</accession>
<dbReference type="GO" id="GO:0006152">
    <property type="term" value="P:purine nucleoside catabolic process"/>
    <property type="evidence" value="ECO:0007669"/>
    <property type="project" value="TreeGrafter"/>
</dbReference>
<evidence type="ECO:0000256" key="2">
    <source>
        <dbReference type="ARBA" id="ARBA00023295"/>
    </source>
</evidence>
<evidence type="ECO:0000313" key="4">
    <source>
        <dbReference type="EMBL" id="NYD20472.1"/>
    </source>
</evidence>
<protein>
    <submittedName>
        <fullName evidence="4">Inosine-uridine nucleoside N-ribohydrolase</fullName>
    </submittedName>
</protein>
<comment type="caution">
    <text evidence="4">The sequence shown here is derived from an EMBL/GenBank/DDBJ whole genome shotgun (WGS) entry which is preliminary data.</text>
</comment>
<dbReference type="InterPro" id="IPR023186">
    <property type="entry name" value="IUNH"/>
</dbReference>
<dbReference type="PANTHER" id="PTHR12304:SF4">
    <property type="entry name" value="URIDINE NUCLEOSIDASE"/>
    <property type="match status" value="1"/>
</dbReference>
<dbReference type="Proteomes" id="UP000521922">
    <property type="component" value="Unassembled WGS sequence"/>
</dbReference>
<dbReference type="Gene3D" id="3.90.245.10">
    <property type="entry name" value="Ribonucleoside hydrolase-like"/>
    <property type="match status" value="1"/>
</dbReference>
<name>A0A7Y9DJ93_9ACTN</name>
<evidence type="ECO:0000256" key="1">
    <source>
        <dbReference type="ARBA" id="ARBA00022801"/>
    </source>
</evidence>